<dbReference type="SUPFAM" id="SSF81508">
    <property type="entry name" value="Ubiquinone-binding protein QP-C of cytochrome bc1 complex (Ubiquinol-cytochrome c reductase)"/>
    <property type="match status" value="1"/>
</dbReference>
<evidence type="ECO:0000256" key="8">
    <source>
        <dbReference type="ARBA" id="ARBA00022982"/>
    </source>
</evidence>
<dbReference type="GO" id="GO:0005743">
    <property type="term" value="C:mitochondrial inner membrane"/>
    <property type="evidence" value="ECO:0007669"/>
    <property type="project" value="UniProtKB-SubCell"/>
</dbReference>
<dbReference type="Gene3D" id="1.20.5.210">
    <property type="entry name" value="Cytochrome b-c1 complex subunit 8"/>
    <property type="match status" value="1"/>
</dbReference>
<evidence type="ECO:0000256" key="7">
    <source>
        <dbReference type="ARBA" id="ARBA00022792"/>
    </source>
</evidence>
<evidence type="ECO:0000313" key="14">
    <source>
        <dbReference type="EMBL" id="CAF0737419.1"/>
    </source>
</evidence>
<evidence type="ECO:0000256" key="5">
    <source>
        <dbReference type="ARBA" id="ARBA00022660"/>
    </source>
</evidence>
<keyword evidence="6" id="KW-0812">Transmembrane</keyword>
<keyword evidence="10 13" id="KW-0496">Mitochondrion</keyword>
<dbReference type="AlphaFoldDB" id="A0A813NMC3"/>
<comment type="function">
    <text evidence="13">Component of the ubiquinol-cytochrome c oxidoreductase, a multisubunit transmembrane complex that is part of the mitochondrial electron transport chain which drives oxidative phosphorylation. The complex plays an important role in the uptake of multiple carbon sources present in different host niches.</text>
</comment>
<evidence type="ECO:0000256" key="6">
    <source>
        <dbReference type="ARBA" id="ARBA00022692"/>
    </source>
</evidence>
<keyword evidence="9" id="KW-1133">Transmembrane helix</keyword>
<evidence type="ECO:0000256" key="4">
    <source>
        <dbReference type="ARBA" id="ARBA00022448"/>
    </source>
</evidence>
<evidence type="ECO:0000313" key="15">
    <source>
        <dbReference type="Proteomes" id="UP000663870"/>
    </source>
</evidence>
<keyword evidence="15" id="KW-1185">Reference proteome</keyword>
<dbReference type="Pfam" id="PF02939">
    <property type="entry name" value="UcrQ"/>
    <property type="match status" value="1"/>
</dbReference>
<gene>
    <name evidence="14" type="ORF">JXQ802_LOCUS914</name>
</gene>
<proteinExistence type="inferred from homology"/>
<dbReference type="PANTHER" id="PTHR12119:SF2">
    <property type="entry name" value="CYTOCHROME B-C1 COMPLEX SUBUNIT 8"/>
    <property type="match status" value="1"/>
</dbReference>
<protein>
    <recommendedName>
        <fullName evidence="3 13">Cytochrome b-c1 complex subunit 8</fullName>
    </recommendedName>
    <alternativeName>
        <fullName evidence="13">Complex III subunit 8</fullName>
    </alternativeName>
</protein>
<comment type="subcellular location">
    <subcellularLocation>
        <location evidence="1 13">Mitochondrion inner membrane</location>
        <topology evidence="1 13">Single-pass membrane protein</topology>
    </subcellularLocation>
</comment>
<keyword evidence="4 13" id="KW-0813">Transport</keyword>
<dbReference type="GO" id="GO:0006122">
    <property type="term" value="P:mitochondrial electron transport, ubiquinol to cytochrome c"/>
    <property type="evidence" value="ECO:0007669"/>
    <property type="project" value="UniProtKB-UniRule"/>
</dbReference>
<reference evidence="14" key="1">
    <citation type="submission" date="2021-02" db="EMBL/GenBank/DDBJ databases">
        <authorList>
            <person name="Nowell W R."/>
        </authorList>
    </citation>
    <scope>NUCLEOTIDE SEQUENCE</scope>
</reference>
<organism evidence="14 15">
    <name type="scientific">Rotaria sordida</name>
    <dbReference type="NCBI Taxonomy" id="392033"/>
    <lineage>
        <taxon>Eukaryota</taxon>
        <taxon>Metazoa</taxon>
        <taxon>Spiralia</taxon>
        <taxon>Gnathifera</taxon>
        <taxon>Rotifera</taxon>
        <taxon>Eurotatoria</taxon>
        <taxon>Bdelloidea</taxon>
        <taxon>Philodinida</taxon>
        <taxon>Philodinidae</taxon>
        <taxon>Rotaria</taxon>
    </lineage>
</organism>
<keyword evidence="5 13" id="KW-0679">Respiratory chain</keyword>
<evidence type="ECO:0000256" key="1">
    <source>
        <dbReference type="ARBA" id="ARBA00004434"/>
    </source>
</evidence>
<dbReference type="InterPro" id="IPR036642">
    <property type="entry name" value="Cyt_bc1_su8_sf"/>
</dbReference>
<dbReference type="EMBL" id="CAJNOL010000010">
    <property type="protein sequence ID" value="CAF0737419.1"/>
    <property type="molecule type" value="Genomic_DNA"/>
</dbReference>
<evidence type="ECO:0000256" key="13">
    <source>
        <dbReference type="RuleBase" id="RU368118"/>
    </source>
</evidence>
<keyword evidence="7 13" id="KW-0999">Mitochondrion inner membrane</keyword>
<evidence type="ECO:0000256" key="12">
    <source>
        <dbReference type="ARBA" id="ARBA00047105"/>
    </source>
</evidence>
<accession>A0A813NMC3</accession>
<comment type="similarity">
    <text evidence="2 13">Belongs to the UQCRQ/QCR8 family.</text>
</comment>
<keyword evidence="8 13" id="KW-0249">Electron transport</keyword>
<evidence type="ECO:0000256" key="9">
    <source>
        <dbReference type="ARBA" id="ARBA00022989"/>
    </source>
</evidence>
<keyword evidence="11" id="KW-0472">Membrane</keyword>
<dbReference type="PANTHER" id="PTHR12119">
    <property type="entry name" value="UBIQUINOL-CYTOCHROME C REDUCTASE COMPLEX UBIQUINONE-BINDING PROTEIN QP-C"/>
    <property type="match status" value="1"/>
</dbReference>
<comment type="subunit">
    <text evidence="12 13">Component of the ubiquinol-cytochrome c oxidoreductase (cytochrome b-c1 complex, complex III, CIII), a multisubunit enzyme composed of 11 subunits. The complex is composed of 3 respiratory subunits cytochrome b, cytochrome c1 and Rieske protein UQCRFS1, 2 core protein subunits UQCRC1/QCR1 and UQCRC2/QCR2, and 6 low-molecular weight protein subunits UQCRH/QCR6, UQCRB/QCR7, UQCRQ/QCR8, UQCR10/QCR9, UQCR11/QCR10 and subunit 9, the cleavage product of Rieske protein UQCRFS1. The complex exists as an obligatory dimer and forms supercomplexes (SCs) in the inner mitochondrial membrane with NADH-ubiquinone oxidoreductase (complex I, CI) and cytochrome c oxidase (complex IV, CIV), resulting in different assemblies (supercomplex SCI(1)III(2)IV(1) and megacomplex MCI(2)III(2)IV(2)). Interacts with UQCC6.</text>
</comment>
<sequence length="103" mass="12215">MRFSLRRLSMTWGQIGHQRGKVEYTLSSHEQNPYAGVFGDVTYRYYSRLLKTIITIWVPNMLLGYSAYSWANWEYDRCTRKIPRQFVNEKLPENEKDVASGDK</sequence>
<evidence type="ECO:0000256" key="11">
    <source>
        <dbReference type="ARBA" id="ARBA00023136"/>
    </source>
</evidence>
<name>A0A813NMC3_9BILA</name>
<dbReference type="GO" id="GO:0045275">
    <property type="term" value="C:respiratory chain complex III"/>
    <property type="evidence" value="ECO:0007669"/>
    <property type="project" value="UniProtKB-UniRule"/>
</dbReference>
<evidence type="ECO:0000256" key="3">
    <source>
        <dbReference type="ARBA" id="ARBA00016324"/>
    </source>
</evidence>
<evidence type="ECO:0000256" key="10">
    <source>
        <dbReference type="ARBA" id="ARBA00023128"/>
    </source>
</evidence>
<evidence type="ECO:0000256" key="2">
    <source>
        <dbReference type="ARBA" id="ARBA00007668"/>
    </source>
</evidence>
<dbReference type="Proteomes" id="UP000663870">
    <property type="component" value="Unassembled WGS sequence"/>
</dbReference>
<dbReference type="InterPro" id="IPR004205">
    <property type="entry name" value="Cyt_bc1_su8"/>
</dbReference>
<comment type="caution">
    <text evidence="14">The sequence shown here is derived from an EMBL/GenBank/DDBJ whole genome shotgun (WGS) entry which is preliminary data.</text>
</comment>